<dbReference type="AlphaFoldDB" id="A0A7Y9LSI0"/>
<accession>A0A7Y9LSI0</accession>
<name>A0A7Y9LSI0_9MICC</name>
<comment type="caution">
    <text evidence="1">The sequence shown here is derived from an EMBL/GenBank/DDBJ whole genome shotgun (WGS) entry which is preliminary data.</text>
</comment>
<dbReference type="RefSeq" id="WP_179388498.1">
    <property type="nucleotide sequence ID" value="NZ_JACBYQ010000001.1"/>
</dbReference>
<evidence type="ECO:0008006" key="3">
    <source>
        <dbReference type="Google" id="ProtNLM"/>
    </source>
</evidence>
<proteinExistence type="predicted"/>
<evidence type="ECO:0000313" key="1">
    <source>
        <dbReference type="EMBL" id="NYE94778.1"/>
    </source>
</evidence>
<protein>
    <recommendedName>
        <fullName evidence="3">DUF2017 domain-containing protein</fullName>
    </recommendedName>
</protein>
<dbReference type="InterPro" id="IPR018561">
    <property type="entry name" value="AosR"/>
</dbReference>
<dbReference type="Proteomes" id="UP000521748">
    <property type="component" value="Unassembled WGS sequence"/>
</dbReference>
<reference evidence="1 2" key="1">
    <citation type="submission" date="2020-07" db="EMBL/GenBank/DDBJ databases">
        <title>Sequencing the genomes of 1000 actinobacteria strains.</title>
        <authorList>
            <person name="Klenk H.-P."/>
        </authorList>
    </citation>
    <scope>NUCLEOTIDE SEQUENCE [LARGE SCALE GENOMIC DNA]</scope>
    <source>
        <strain evidence="1 2">DSM 102047</strain>
    </source>
</reference>
<keyword evidence="2" id="KW-1185">Reference proteome</keyword>
<gene>
    <name evidence="1" type="ORF">FHU41_000999</name>
</gene>
<dbReference type="Pfam" id="PF09438">
    <property type="entry name" value="DUF2017"/>
    <property type="match status" value="1"/>
</dbReference>
<evidence type="ECO:0000313" key="2">
    <source>
        <dbReference type="Proteomes" id="UP000521748"/>
    </source>
</evidence>
<dbReference type="EMBL" id="JACBYQ010000001">
    <property type="protein sequence ID" value="NYE94778.1"/>
    <property type="molecule type" value="Genomic_DNA"/>
</dbReference>
<organism evidence="1 2">
    <name type="scientific">Psychromicrobium silvestre</name>
    <dbReference type="NCBI Taxonomy" id="1645614"/>
    <lineage>
        <taxon>Bacteria</taxon>
        <taxon>Bacillati</taxon>
        <taxon>Actinomycetota</taxon>
        <taxon>Actinomycetes</taxon>
        <taxon>Micrococcales</taxon>
        <taxon>Micrococcaceae</taxon>
        <taxon>Psychromicrobium</taxon>
    </lineage>
</organism>
<sequence length="199" mass="21515">MTKTFIAGPDGLVGVIGESERTLLQGIMSSVISLLEPETDTPADPLEALVGWDDEVSVPTDPALRRLLPDGVKDDDGEALELRRLTERSVRQSKVGALRAASLMLDADELRLSLPQAELFARALNDVRLVLAERLGLNDPEAVEAVHEVLDSEDPESEDPGSENSGSEDLLAVIYGFTSALQQALVVAMLEQRQVQEES</sequence>